<dbReference type="Proteomes" id="UP000240535">
    <property type="component" value="Unassembled WGS sequence"/>
</dbReference>
<comment type="subcellular location">
    <subcellularLocation>
        <location evidence="1">Cell outer membrane</location>
        <topology evidence="1">Multi-pass membrane protein</topology>
    </subcellularLocation>
</comment>
<evidence type="ECO:0000256" key="3">
    <source>
        <dbReference type="ARBA" id="ARBA00022452"/>
    </source>
</evidence>
<dbReference type="Pfam" id="PF00691">
    <property type="entry name" value="OmpA"/>
    <property type="match status" value="1"/>
</dbReference>
<gene>
    <name evidence="14" type="ORF">CQ405_07515</name>
</gene>
<feature type="domain" description="OmpA-like" evidence="13">
    <location>
        <begin position="222"/>
        <end position="338"/>
    </location>
</feature>
<keyword evidence="8 10" id="KW-0472">Membrane</keyword>
<keyword evidence="3" id="KW-1134">Transmembrane beta strand</keyword>
<dbReference type="SUPFAM" id="SSF103647">
    <property type="entry name" value="TSP type-3 repeat"/>
    <property type="match status" value="1"/>
</dbReference>
<dbReference type="Gene3D" id="3.30.1330.60">
    <property type="entry name" value="OmpA-like domain"/>
    <property type="match status" value="1"/>
</dbReference>
<feature type="chain" id="PRO_5015180428" evidence="12">
    <location>
        <begin position="19"/>
        <end position="338"/>
    </location>
</feature>
<keyword evidence="15" id="KW-1185">Reference proteome</keyword>
<evidence type="ECO:0000256" key="1">
    <source>
        <dbReference type="ARBA" id="ARBA00004571"/>
    </source>
</evidence>
<dbReference type="CDD" id="cd07185">
    <property type="entry name" value="OmpA_C-like"/>
    <property type="match status" value="1"/>
</dbReference>
<keyword evidence="14" id="KW-0966">Cell projection</keyword>
<dbReference type="InterPro" id="IPR028974">
    <property type="entry name" value="TSP_type-3_rpt"/>
</dbReference>
<evidence type="ECO:0000256" key="5">
    <source>
        <dbReference type="ARBA" id="ARBA00022729"/>
    </source>
</evidence>
<dbReference type="GO" id="GO:0015288">
    <property type="term" value="F:porin activity"/>
    <property type="evidence" value="ECO:0007669"/>
    <property type="project" value="UniProtKB-KW"/>
</dbReference>
<dbReference type="PRINTS" id="PR01023">
    <property type="entry name" value="NAFLGMOTY"/>
</dbReference>
<dbReference type="GO" id="GO:0009279">
    <property type="term" value="C:cell outer membrane"/>
    <property type="evidence" value="ECO:0007669"/>
    <property type="project" value="UniProtKB-SubCell"/>
</dbReference>
<dbReference type="EMBL" id="PDHH01000006">
    <property type="protein sequence ID" value="PSM51634.1"/>
    <property type="molecule type" value="Genomic_DNA"/>
</dbReference>
<protein>
    <submittedName>
        <fullName evidence="14">Flagellar motor protein MotB</fullName>
    </submittedName>
</protein>
<feature type="compositionally biased region" description="Basic and acidic residues" evidence="11">
    <location>
        <begin position="324"/>
        <end position="338"/>
    </location>
</feature>
<evidence type="ECO:0000256" key="10">
    <source>
        <dbReference type="PROSITE-ProRule" id="PRU00473"/>
    </source>
</evidence>
<dbReference type="GO" id="GO:0006811">
    <property type="term" value="P:monoatomic ion transport"/>
    <property type="evidence" value="ECO:0007669"/>
    <property type="project" value="UniProtKB-KW"/>
</dbReference>
<evidence type="ECO:0000256" key="2">
    <source>
        <dbReference type="ARBA" id="ARBA00022448"/>
    </source>
</evidence>
<keyword evidence="6" id="KW-0406">Ion transport</keyword>
<proteinExistence type="predicted"/>
<dbReference type="GO" id="GO:0005509">
    <property type="term" value="F:calcium ion binding"/>
    <property type="evidence" value="ECO:0007669"/>
    <property type="project" value="InterPro"/>
</dbReference>
<dbReference type="GO" id="GO:0046930">
    <property type="term" value="C:pore complex"/>
    <property type="evidence" value="ECO:0007669"/>
    <property type="project" value="UniProtKB-KW"/>
</dbReference>
<evidence type="ECO:0000256" key="6">
    <source>
        <dbReference type="ARBA" id="ARBA00023065"/>
    </source>
</evidence>
<evidence type="ECO:0000256" key="11">
    <source>
        <dbReference type="SAM" id="MobiDB-lite"/>
    </source>
</evidence>
<evidence type="ECO:0000256" key="4">
    <source>
        <dbReference type="ARBA" id="ARBA00022692"/>
    </source>
</evidence>
<sequence>MKKILLALSLCASTAVLANDANYHWEFTPTVGGVLPEGNTNLDNSFTFGLRIAKNLKEGLWFDQIELGYDRVSKMRLDKVEGKKPDLDVYHLNLVKDFYQITDNLKLYGLVGGGYMDFDGKVMKNDKMKDFSSGFGQYGLGLKYYWADNFATKLEVRDAITFDDGYHFMFYTLGFGVDFGARSTAMAPAVENVIGDEDGDGVLDNVDKCPGTPAGVVVDEFGCEKVIRLNLGVNFGFDSAKIKPEYMNEIKKVSNFLVERPDYKVILEGHTDSTGNANYNKKLSEKRAASVKKALIDLGVSSEKISTIGYGEEQPIADNSTRAGRAENRRVDAKFRNQ</sequence>
<dbReference type="OrthoDB" id="9805566at2"/>
<evidence type="ECO:0000259" key="13">
    <source>
        <dbReference type="PROSITE" id="PS51123"/>
    </source>
</evidence>
<keyword evidence="2" id="KW-0813">Transport</keyword>
<feature type="region of interest" description="Disordered" evidence="11">
    <location>
        <begin position="311"/>
        <end position="338"/>
    </location>
</feature>
<dbReference type="Gene3D" id="2.40.160.20">
    <property type="match status" value="1"/>
</dbReference>
<dbReference type="InterPro" id="IPR027385">
    <property type="entry name" value="Beta-barrel_OMP"/>
</dbReference>
<reference evidence="15" key="1">
    <citation type="submission" date="2017-10" db="EMBL/GenBank/DDBJ databases">
        <title>Campylobacter species from seals.</title>
        <authorList>
            <person name="Gilbert M.J."/>
            <person name="Zomer A.L."/>
            <person name="Timmerman A.J."/>
            <person name="Duim B."/>
            <person name="Wagenaar J.A."/>
        </authorList>
    </citation>
    <scope>NUCLEOTIDE SEQUENCE [LARGE SCALE GENOMIC DNA]</scope>
    <source>
        <strain evidence="15">17S00004-5</strain>
    </source>
</reference>
<name>A0A2P8QZF6_9BACT</name>
<comment type="caution">
    <text evidence="14">The sequence shown here is derived from an EMBL/GenBank/DDBJ whole genome shotgun (WGS) entry which is preliminary data.</text>
</comment>
<evidence type="ECO:0000256" key="12">
    <source>
        <dbReference type="SAM" id="SignalP"/>
    </source>
</evidence>
<evidence type="ECO:0000256" key="7">
    <source>
        <dbReference type="ARBA" id="ARBA00023114"/>
    </source>
</evidence>
<keyword evidence="5 12" id="KW-0732">Signal</keyword>
<dbReference type="InterPro" id="IPR006690">
    <property type="entry name" value="OMPA-like_CS"/>
</dbReference>
<evidence type="ECO:0000313" key="15">
    <source>
        <dbReference type="Proteomes" id="UP000240535"/>
    </source>
</evidence>
<keyword evidence="7" id="KW-0626">Porin</keyword>
<dbReference type="AlphaFoldDB" id="A0A2P8QZF6"/>
<dbReference type="InterPro" id="IPR011250">
    <property type="entry name" value="OMP/PagP_B-barrel"/>
</dbReference>
<dbReference type="PANTHER" id="PTHR30329:SF21">
    <property type="entry name" value="LIPOPROTEIN YIAD-RELATED"/>
    <property type="match status" value="1"/>
</dbReference>
<evidence type="ECO:0000256" key="9">
    <source>
        <dbReference type="ARBA" id="ARBA00023237"/>
    </source>
</evidence>
<organism evidence="14 15">
    <name type="scientific">Campylobacter blaseri</name>
    <dbReference type="NCBI Taxonomy" id="2042961"/>
    <lineage>
        <taxon>Bacteria</taxon>
        <taxon>Pseudomonadati</taxon>
        <taxon>Campylobacterota</taxon>
        <taxon>Epsilonproteobacteria</taxon>
        <taxon>Campylobacterales</taxon>
        <taxon>Campylobacteraceae</taxon>
        <taxon>Campylobacter</taxon>
    </lineage>
</organism>
<dbReference type="PROSITE" id="PS51123">
    <property type="entry name" value="OMPA_2"/>
    <property type="match status" value="1"/>
</dbReference>
<evidence type="ECO:0000256" key="8">
    <source>
        <dbReference type="ARBA" id="ARBA00023136"/>
    </source>
</evidence>
<keyword evidence="14" id="KW-0969">Cilium</keyword>
<dbReference type="RefSeq" id="WP_106872293.1">
    <property type="nucleotide sequence ID" value="NZ_CP053841.1"/>
</dbReference>
<dbReference type="SUPFAM" id="SSF56925">
    <property type="entry name" value="OMPA-like"/>
    <property type="match status" value="1"/>
</dbReference>
<dbReference type="InterPro" id="IPR006665">
    <property type="entry name" value="OmpA-like"/>
</dbReference>
<dbReference type="Pfam" id="PF13505">
    <property type="entry name" value="OMP_b-brl"/>
    <property type="match status" value="1"/>
</dbReference>
<dbReference type="PROSITE" id="PS01068">
    <property type="entry name" value="OMPA_1"/>
    <property type="match status" value="1"/>
</dbReference>
<keyword evidence="4" id="KW-0812">Transmembrane</keyword>
<dbReference type="PANTHER" id="PTHR30329">
    <property type="entry name" value="STATOR ELEMENT OF FLAGELLAR MOTOR COMPLEX"/>
    <property type="match status" value="1"/>
</dbReference>
<keyword evidence="9" id="KW-0998">Cell outer membrane</keyword>
<dbReference type="InterPro" id="IPR036737">
    <property type="entry name" value="OmpA-like_sf"/>
</dbReference>
<dbReference type="PRINTS" id="PR01021">
    <property type="entry name" value="OMPADOMAIN"/>
</dbReference>
<keyword evidence="14" id="KW-0282">Flagellum</keyword>
<feature type="signal peptide" evidence="12">
    <location>
        <begin position="1"/>
        <end position="18"/>
    </location>
</feature>
<dbReference type="SUPFAM" id="SSF103088">
    <property type="entry name" value="OmpA-like"/>
    <property type="match status" value="1"/>
</dbReference>
<evidence type="ECO:0000313" key="14">
    <source>
        <dbReference type="EMBL" id="PSM51634.1"/>
    </source>
</evidence>
<dbReference type="InterPro" id="IPR006664">
    <property type="entry name" value="OMP_bac"/>
</dbReference>
<accession>A0A2P8QZF6</accession>
<dbReference type="InterPro" id="IPR050330">
    <property type="entry name" value="Bact_OuterMem_StrucFunc"/>
</dbReference>